<feature type="transmembrane region" description="Helical" evidence="1">
    <location>
        <begin position="6"/>
        <end position="26"/>
    </location>
</feature>
<keyword evidence="4" id="KW-1185">Reference proteome</keyword>
<dbReference type="PANTHER" id="PTHR35535:SF1">
    <property type="entry name" value="HEAT SHOCK PROTEIN HSLJ"/>
    <property type="match status" value="1"/>
</dbReference>
<dbReference type="Pfam" id="PF03724">
    <property type="entry name" value="META"/>
    <property type="match status" value="1"/>
</dbReference>
<feature type="domain" description="DUF306" evidence="2">
    <location>
        <begin position="122"/>
        <end position="213"/>
    </location>
</feature>
<dbReference type="Gene3D" id="2.40.128.270">
    <property type="match status" value="1"/>
</dbReference>
<keyword evidence="1" id="KW-1133">Transmembrane helix</keyword>
<proteinExistence type="predicted"/>
<reference evidence="4" key="1">
    <citation type="submission" date="2019-07" db="EMBL/GenBank/DDBJ databases">
        <title>Helicobacter labacensis sp. nov., Helicobacter mehlei sp. nov. and Helicobacter vulpis sp. nov., isolated from gastric mucosa of red fox (Vulpis vulpis).</title>
        <authorList>
            <person name="Papic B."/>
        </authorList>
    </citation>
    <scope>NUCLEOTIDE SEQUENCE [LARGE SCALE GENOMIC DNA]</scope>
    <source>
        <strain evidence="4">L8b</strain>
    </source>
</reference>
<dbReference type="PANTHER" id="PTHR35535">
    <property type="entry name" value="HEAT SHOCK PROTEIN HSLJ"/>
    <property type="match status" value="1"/>
</dbReference>
<evidence type="ECO:0000256" key="1">
    <source>
        <dbReference type="SAM" id="Phobius"/>
    </source>
</evidence>
<keyword evidence="1" id="KW-0472">Membrane</keyword>
<dbReference type="Proteomes" id="UP000319322">
    <property type="component" value="Unassembled WGS sequence"/>
</dbReference>
<dbReference type="OrthoDB" id="5326815at2"/>
<gene>
    <name evidence="3" type="ORF">FNE76_00055</name>
</gene>
<reference evidence="3 4" key="2">
    <citation type="submission" date="2019-07" db="EMBL/GenBank/DDBJ databases">
        <title>Helicobacter labacensis sp. nov., Helicobacter mehlei sp. nov. and Helicobacter vulpis sp. nov., isolated from gastric mucosa of red fox (Vulpis vulpis).</title>
        <authorList>
            <person name="Kusar D."/>
            <person name="Gruntar I."/>
            <person name="Pate M."/>
            <person name="Zajc U."/>
            <person name="Ocepek M."/>
        </authorList>
    </citation>
    <scope>NUCLEOTIDE SEQUENCE [LARGE SCALE GENOMIC DNA]</scope>
    <source>
        <strain evidence="3 4">L8b</strain>
    </source>
</reference>
<dbReference type="InterPro" id="IPR053147">
    <property type="entry name" value="Hsp_HslJ-like"/>
</dbReference>
<organism evidence="3 4">
    <name type="scientific">Helicobacter mehlei</name>
    <dbReference type="NCBI Taxonomy" id="2316080"/>
    <lineage>
        <taxon>Bacteria</taxon>
        <taxon>Pseudomonadati</taxon>
        <taxon>Campylobacterota</taxon>
        <taxon>Epsilonproteobacteria</taxon>
        <taxon>Campylobacterales</taxon>
        <taxon>Helicobacteraceae</taxon>
        <taxon>Helicobacter</taxon>
    </lineage>
</organism>
<sequence>MHKWAMVLTGVGLSVLLAGCVVVRFFDKSFRYNDYRIVRVVLGGNVFDFKDLILEAQISHPSSDESPNLDDVYPKDRLDVLQEELQAKIKDLHLDSIKPDGSMIQTDLGNLQADIRKNRAHLRDTKLKNTPMGHVEFDQKQLRIYGIIYCNKYFVSYSFRDDDHLVVEDKGMTRKVCINEKLMAFELAFYRNLQGVFNLTRNKENLLLENATMQIYLQH</sequence>
<accession>A0A553V3H8</accession>
<dbReference type="PROSITE" id="PS51257">
    <property type="entry name" value="PROKAR_LIPOPROTEIN"/>
    <property type="match status" value="1"/>
</dbReference>
<evidence type="ECO:0000313" key="3">
    <source>
        <dbReference type="EMBL" id="TSA87058.1"/>
    </source>
</evidence>
<name>A0A553V3H8_9HELI</name>
<keyword evidence="1" id="KW-0812">Transmembrane</keyword>
<protein>
    <submittedName>
        <fullName evidence="3">META domain-containing protein</fullName>
    </submittedName>
</protein>
<dbReference type="InterPro" id="IPR038670">
    <property type="entry name" value="HslJ-like_sf"/>
</dbReference>
<dbReference type="AlphaFoldDB" id="A0A553V3H8"/>
<dbReference type="InterPro" id="IPR005184">
    <property type="entry name" value="DUF306_Meta_HslJ"/>
</dbReference>
<reference evidence="3 4" key="3">
    <citation type="submission" date="2019-07" db="EMBL/GenBank/DDBJ databases">
        <authorList>
            <person name="Papic B."/>
        </authorList>
    </citation>
    <scope>NUCLEOTIDE SEQUENCE [LARGE SCALE GENOMIC DNA]</scope>
    <source>
        <strain evidence="3 4">L8b</strain>
    </source>
</reference>
<evidence type="ECO:0000313" key="4">
    <source>
        <dbReference type="Proteomes" id="UP000319322"/>
    </source>
</evidence>
<dbReference type="EMBL" id="VKGC01000001">
    <property type="protein sequence ID" value="TSA87058.1"/>
    <property type="molecule type" value="Genomic_DNA"/>
</dbReference>
<evidence type="ECO:0000259" key="2">
    <source>
        <dbReference type="Pfam" id="PF03724"/>
    </source>
</evidence>
<comment type="caution">
    <text evidence="3">The sequence shown here is derived from an EMBL/GenBank/DDBJ whole genome shotgun (WGS) entry which is preliminary data.</text>
</comment>